<name>A0A290XAJ0_9GAMM</name>
<evidence type="ECO:0000256" key="1">
    <source>
        <dbReference type="SAM" id="MobiDB-lite"/>
    </source>
</evidence>
<dbReference type="KEGG" id="lum:CNR27_00810"/>
<evidence type="ECO:0000313" key="3">
    <source>
        <dbReference type="Proteomes" id="UP000218968"/>
    </source>
</evidence>
<sequence length="171" mass="18085">MVGSMLLFLGLGVLLWLLAPNGTNEGVGSTLEPRVDPADEDIEPGPSWDGLDPLELDHLSRLDAGDPFQEPQDFLFPPLEEPADDWWWRDSDVSAFVPAAELDSSDAADLYVNPATGLGIVAGGPAGTDTDGNASGFSSSDDFPNHDSEISLGDTGWTDDSATSFGSDDWS</sequence>
<dbReference type="EMBL" id="CP023406">
    <property type="protein sequence ID" value="ATD66172.1"/>
    <property type="molecule type" value="Genomic_DNA"/>
</dbReference>
<gene>
    <name evidence="2" type="ORF">CNR27_00810</name>
</gene>
<feature type="compositionally biased region" description="Polar residues" evidence="1">
    <location>
        <begin position="158"/>
        <end position="171"/>
    </location>
</feature>
<reference evidence="3" key="1">
    <citation type="submission" date="2017-09" db="EMBL/GenBank/DDBJ databases">
        <title>Luteimonas liuhanmingii sp.nov., isolated from the intestinal contents of Tibetan Plateau Pika in Yushu, Qinghai Province, China.</title>
        <authorList>
            <person name="Gui Z."/>
        </authorList>
    </citation>
    <scope>NUCLEOTIDE SEQUENCE [LARGE SCALE GENOMIC DNA]</scope>
    <source>
        <strain evidence="3">100111</strain>
    </source>
</reference>
<feature type="compositionally biased region" description="Polar residues" evidence="1">
    <location>
        <begin position="130"/>
        <end position="142"/>
    </location>
</feature>
<keyword evidence="3" id="KW-1185">Reference proteome</keyword>
<evidence type="ECO:0000313" key="2">
    <source>
        <dbReference type="EMBL" id="ATD66172.1"/>
    </source>
</evidence>
<dbReference type="RefSeq" id="WP_096296503.1">
    <property type="nucleotide sequence ID" value="NZ_CP023406.1"/>
</dbReference>
<proteinExistence type="predicted"/>
<dbReference type="AlphaFoldDB" id="A0A290XAJ0"/>
<dbReference type="Proteomes" id="UP000218968">
    <property type="component" value="Chromosome"/>
</dbReference>
<accession>A0A290XAJ0</accession>
<protein>
    <submittedName>
        <fullName evidence="2">Uncharacterized protein</fullName>
    </submittedName>
</protein>
<organism evidence="2 3">
    <name type="scientific">Luteimonas chenhongjianii</name>
    <dbReference type="NCBI Taxonomy" id="2006110"/>
    <lineage>
        <taxon>Bacteria</taxon>
        <taxon>Pseudomonadati</taxon>
        <taxon>Pseudomonadota</taxon>
        <taxon>Gammaproteobacteria</taxon>
        <taxon>Lysobacterales</taxon>
        <taxon>Lysobacteraceae</taxon>
        <taxon>Luteimonas</taxon>
    </lineage>
</organism>
<feature type="region of interest" description="Disordered" evidence="1">
    <location>
        <begin position="123"/>
        <end position="171"/>
    </location>
</feature>